<dbReference type="Proteomes" id="UP000054477">
    <property type="component" value="Unassembled WGS sequence"/>
</dbReference>
<organism evidence="1 2">
    <name type="scientific">Laccaria amethystina LaAM-08-1</name>
    <dbReference type="NCBI Taxonomy" id="1095629"/>
    <lineage>
        <taxon>Eukaryota</taxon>
        <taxon>Fungi</taxon>
        <taxon>Dikarya</taxon>
        <taxon>Basidiomycota</taxon>
        <taxon>Agaricomycotina</taxon>
        <taxon>Agaricomycetes</taxon>
        <taxon>Agaricomycetidae</taxon>
        <taxon>Agaricales</taxon>
        <taxon>Agaricineae</taxon>
        <taxon>Hydnangiaceae</taxon>
        <taxon>Laccaria</taxon>
    </lineage>
</organism>
<dbReference type="OrthoDB" id="3025222at2759"/>
<dbReference type="HOGENOM" id="CLU_1289100_0_0_1"/>
<evidence type="ECO:0000313" key="1">
    <source>
        <dbReference type="EMBL" id="KIJ97647.1"/>
    </source>
</evidence>
<evidence type="ECO:0000313" key="2">
    <source>
        <dbReference type="Proteomes" id="UP000054477"/>
    </source>
</evidence>
<dbReference type="EMBL" id="KN838687">
    <property type="protein sequence ID" value="KIJ97647.1"/>
    <property type="molecule type" value="Genomic_DNA"/>
</dbReference>
<reference evidence="2" key="2">
    <citation type="submission" date="2015-01" db="EMBL/GenBank/DDBJ databases">
        <title>Evolutionary Origins and Diversification of the Mycorrhizal Mutualists.</title>
        <authorList>
            <consortium name="DOE Joint Genome Institute"/>
            <consortium name="Mycorrhizal Genomics Consortium"/>
            <person name="Kohler A."/>
            <person name="Kuo A."/>
            <person name="Nagy L.G."/>
            <person name="Floudas D."/>
            <person name="Copeland A."/>
            <person name="Barry K.W."/>
            <person name="Cichocki N."/>
            <person name="Veneault-Fourrey C."/>
            <person name="LaButti K."/>
            <person name="Lindquist E.A."/>
            <person name="Lipzen A."/>
            <person name="Lundell T."/>
            <person name="Morin E."/>
            <person name="Murat C."/>
            <person name="Riley R."/>
            <person name="Ohm R."/>
            <person name="Sun H."/>
            <person name="Tunlid A."/>
            <person name="Henrissat B."/>
            <person name="Grigoriev I.V."/>
            <person name="Hibbett D.S."/>
            <person name="Martin F."/>
        </authorList>
    </citation>
    <scope>NUCLEOTIDE SEQUENCE [LARGE SCALE GENOMIC DNA]</scope>
    <source>
        <strain evidence="2">LaAM-08-1</strain>
    </source>
</reference>
<reference evidence="1 2" key="1">
    <citation type="submission" date="2014-04" db="EMBL/GenBank/DDBJ databases">
        <authorList>
            <consortium name="DOE Joint Genome Institute"/>
            <person name="Kuo A."/>
            <person name="Kohler A."/>
            <person name="Nagy L.G."/>
            <person name="Floudas D."/>
            <person name="Copeland A."/>
            <person name="Barry K.W."/>
            <person name="Cichocki N."/>
            <person name="Veneault-Fourrey C."/>
            <person name="LaButti K."/>
            <person name="Lindquist E.A."/>
            <person name="Lipzen A."/>
            <person name="Lundell T."/>
            <person name="Morin E."/>
            <person name="Murat C."/>
            <person name="Sun H."/>
            <person name="Tunlid A."/>
            <person name="Henrissat B."/>
            <person name="Grigoriev I.V."/>
            <person name="Hibbett D.S."/>
            <person name="Martin F."/>
            <person name="Nordberg H.P."/>
            <person name="Cantor M.N."/>
            <person name="Hua S.X."/>
        </authorList>
    </citation>
    <scope>NUCLEOTIDE SEQUENCE [LARGE SCALE GENOMIC DNA]</scope>
    <source>
        <strain evidence="1 2">LaAM-08-1</strain>
    </source>
</reference>
<name>A0A0C9XNR3_9AGAR</name>
<gene>
    <name evidence="1" type="ORF">K443DRAFT_238307</name>
</gene>
<sequence>MTEEALDLYDDDPILEAIRVSFRSTNTVAITNHPFLNLFRENPKTEIICGLSNFLFEASRFGPRDIDTILHVVRHAKADESLPTAYWTSDRPAATFAELFNADFRDRMRANIEEGPSNRTEFLAASLLSGRCMGLDVLSCSSSVAAISDGLKLSDYFGWNDETASTCVAGACLQLLGGYSDLGTSYLCDPPEQVLGALKRLTVSGEDELLLKFTIATLENPQRRDLSSKEILAETSIAGWKFWNGE</sequence>
<accession>A0A0C9XNR3</accession>
<keyword evidence="2" id="KW-1185">Reference proteome</keyword>
<dbReference type="AlphaFoldDB" id="A0A0C9XNR3"/>
<protein>
    <submittedName>
        <fullName evidence="1">Uncharacterized protein</fullName>
    </submittedName>
</protein>
<proteinExistence type="predicted"/>